<dbReference type="AlphaFoldDB" id="A0A0E9VB57"/>
<sequence>MVVWTCMAATGTDSIVFVDDVTVDDSRTSSYSRTMIPTILLKYNKIVFKAKN</sequence>
<reference evidence="1" key="2">
    <citation type="journal article" date="2015" name="Fish Shellfish Immunol.">
        <title>Early steps in the European eel (Anguilla anguilla)-Vibrio vulnificus interaction in the gills: Role of the RtxA13 toxin.</title>
        <authorList>
            <person name="Callol A."/>
            <person name="Pajuelo D."/>
            <person name="Ebbesson L."/>
            <person name="Teles M."/>
            <person name="MacKenzie S."/>
            <person name="Amaro C."/>
        </authorList>
    </citation>
    <scope>NUCLEOTIDE SEQUENCE</scope>
</reference>
<reference evidence="1" key="1">
    <citation type="submission" date="2014-11" db="EMBL/GenBank/DDBJ databases">
        <authorList>
            <person name="Amaro Gonzalez C."/>
        </authorList>
    </citation>
    <scope>NUCLEOTIDE SEQUENCE</scope>
</reference>
<proteinExistence type="predicted"/>
<organism evidence="1">
    <name type="scientific">Anguilla anguilla</name>
    <name type="common">European freshwater eel</name>
    <name type="synonym">Muraena anguilla</name>
    <dbReference type="NCBI Taxonomy" id="7936"/>
    <lineage>
        <taxon>Eukaryota</taxon>
        <taxon>Metazoa</taxon>
        <taxon>Chordata</taxon>
        <taxon>Craniata</taxon>
        <taxon>Vertebrata</taxon>
        <taxon>Euteleostomi</taxon>
        <taxon>Actinopterygii</taxon>
        <taxon>Neopterygii</taxon>
        <taxon>Teleostei</taxon>
        <taxon>Anguilliformes</taxon>
        <taxon>Anguillidae</taxon>
        <taxon>Anguilla</taxon>
    </lineage>
</organism>
<name>A0A0E9VB57_ANGAN</name>
<protein>
    <submittedName>
        <fullName evidence="1">Uncharacterized protein</fullName>
    </submittedName>
</protein>
<dbReference type="EMBL" id="GBXM01033310">
    <property type="protein sequence ID" value="JAH75267.1"/>
    <property type="molecule type" value="Transcribed_RNA"/>
</dbReference>
<accession>A0A0E9VB57</accession>
<evidence type="ECO:0000313" key="1">
    <source>
        <dbReference type="EMBL" id="JAH75267.1"/>
    </source>
</evidence>